<dbReference type="EMBL" id="OIVN01004112">
    <property type="protein sequence ID" value="SPD15524.1"/>
    <property type="molecule type" value="Genomic_DNA"/>
</dbReference>
<evidence type="ECO:0000313" key="4">
    <source>
        <dbReference type="EMBL" id="SPD15524.1"/>
    </source>
</evidence>
<dbReference type="GO" id="GO:0004523">
    <property type="term" value="F:RNA-DNA hybrid ribonuclease activity"/>
    <property type="evidence" value="ECO:0007669"/>
    <property type="project" value="InterPro"/>
</dbReference>
<dbReference type="CDD" id="cd09279">
    <property type="entry name" value="RNase_HI_like"/>
    <property type="match status" value="1"/>
</dbReference>
<evidence type="ECO:0000259" key="3">
    <source>
        <dbReference type="PROSITE" id="PS50994"/>
    </source>
</evidence>
<dbReference type="InterPro" id="IPR002156">
    <property type="entry name" value="RNaseH_domain"/>
</dbReference>
<dbReference type="AlphaFoldDB" id="A0A2N9HUZ2"/>
<keyword evidence="1" id="KW-0175">Coiled coil</keyword>
<evidence type="ECO:0000256" key="1">
    <source>
        <dbReference type="SAM" id="Coils"/>
    </source>
</evidence>
<dbReference type="GO" id="GO:0003676">
    <property type="term" value="F:nucleic acid binding"/>
    <property type="evidence" value="ECO:0007669"/>
    <property type="project" value="InterPro"/>
</dbReference>
<evidence type="ECO:0000256" key="2">
    <source>
        <dbReference type="SAM" id="MobiDB-lite"/>
    </source>
</evidence>
<dbReference type="Pfam" id="PF17919">
    <property type="entry name" value="RT_RNaseH_2"/>
    <property type="match status" value="1"/>
</dbReference>
<dbReference type="InterPro" id="IPR012337">
    <property type="entry name" value="RNaseH-like_sf"/>
</dbReference>
<dbReference type="Gene3D" id="3.10.10.10">
    <property type="entry name" value="HIV Type 1 Reverse Transcriptase, subunit A, domain 1"/>
    <property type="match status" value="1"/>
</dbReference>
<name>A0A2N9HUZ2_FAGSY</name>
<dbReference type="GO" id="GO:0015074">
    <property type="term" value="P:DNA integration"/>
    <property type="evidence" value="ECO:0007669"/>
    <property type="project" value="InterPro"/>
</dbReference>
<dbReference type="SUPFAM" id="SSF56672">
    <property type="entry name" value="DNA/RNA polymerases"/>
    <property type="match status" value="1"/>
</dbReference>
<sequence>MPQIGKCRPSPPTSKSWHDRSAADRQEMQELTRQNQEHIGLLHSRGEVRILNPGQNRGRKVLVMKKGEIRIEIKMTKEALPIKIELKDPLDYLDFFRTVMHLQGVSDEIMCRALPTNLRGSARVWFNQLEIGSIDTFAQQREGESLTSYIQRFNKEAVQIDEPNEYVALTAFNAGLRKGEIRTIVGGLASGGTSRSSRKAYARQAYNILVTQRPRKNVKLDDQVINFSEDDARGIHQPHDDALVVTMTITGFITRRVLIDNGSSADIIYLPAYQQMKIDKEQLRPIDIPLVGFTGDKVKPSRSSLPNDRSRHVSKAEVVVLDNEKPEKTTNIGTMMDGRMRKTIIKFLKNNIDVFAWTHEDMPGIDPSIISHKLNVDTIHQRSLLSQLAGQCGNGEEAQQQMENVRELHGSEQNLPKRQFPLPRIDQLVDSTARHKLLTFMDACSGYNQIVMDKDDQEKTSFITSRGLFCYRVMPFGLKNARAIYQRLMNKMFHNQIRRNVEVYIDDMLVKTKDEGKHLDDLEKTFKTLHQYRMKLNPNKCVFGVSTGKFLGFMVSQRGIEANLDKIKAILEMTPPRTAKEVQSLTGRIAGLNRFVSRATDKCLPFFKMLRKAFVWTDECQNSFEELKKYFTSPPLLSPSKQGEHISLYLAVSPTVVSSALIREENGVQLPVYYTSKAFQGAEERYPAMEKLALALVVTARKLRPYFQAHSIIVLTNHPLQPTQEGEPDERWEVNIDESSVKGAGGVGLRIAKVLGATTLKVHSDSQLVVGQVNGEYEVKEDRMAKYLSLVRDVMDGFNEVIVVQISREQNIEADILAKLASSEEAFDQQIEIQYSPSHKEEEMNPIDVVNSWMTPITKYLEDRTLPIDIVEARKLKVRATRFVLIQGILYRRGFYLPYLRCPDKLKAEYVMREVHEGICGNHSRACSLVHKLVRAGYYWLTMQKDTVSYTRACDKCQSRTKAIEIPSNGNRYFIKWVKVEPLATITEKKFRGFVWKAIICRFGIPRVFISDNGQQFDNSPFREFCEELGIRNHYSSPGHPQANGQVEVTNRSLLKIIKTRLEGANGLWPEELPNVLWTYKTTARTPIGETPFRLTFGTEAVIPVEIGLTSWRTNSHDEDSNNSQLRLNLDLLDEARDQAEARMIAYQQRMALYYDRRVKHKEFKVGELGPTWEGPYKVVKFYRKGTYHFEKLDDTALPHPWNAEHLNKYYQ</sequence>
<protein>
    <recommendedName>
        <fullName evidence="3">Integrase catalytic domain-containing protein</fullName>
    </recommendedName>
</protein>
<dbReference type="Gene3D" id="3.30.70.270">
    <property type="match status" value="2"/>
</dbReference>
<gene>
    <name evidence="4" type="ORF">FSB_LOCUS43406</name>
</gene>
<dbReference type="InterPro" id="IPR001584">
    <property type="entry name" value="Integrase_cat-core"/>
</dbReference>
<feature type="coiled-coil region" evidence="1">
    <location>
        <begin position="1123"/>
        <end position="1150"/>
    </location>
</feature>
<dbReference type="PANTHER" id="PTHR48475">
    <property type="entry name" value="RIBONUCLEASE H"/>
    <property type="match status" value="1"/>
</dbReference>
<dbReference type="Pfam" id="PF13456">
    <property type="entry name" value="RVT_3"/>
    <property type="match status" value="1"/>
</dbReference>
<feature type="region of interest" description="Disordered" evidence="2">
    <location>
        <begin position="1"/>
        <end position="20"/>
    </location>
</feature>
<dbReference type="Gene3D" id="3.30.420.10">
    <property type="entry name" value="Ribonuclease H-like superfamily/Ribonuclease H"/>
    <property type="match status" value="2"/>
</dbReference>
<dbReference type="InterPro" id="IPR041577">
    <property type="entry name" value="RT_RNaseH_2"/>
</dbReference>
<dbReference type="PROSITE" id="PS50994">
    <property type="entry name" value="INTEGRASE"/>
    <property type="match status" value="1"/>
</dbReference>
<accession>A0A2N9HUZ2</accession>
<dbReference type="Pfam" id="PF00078">
    <property type="entry name" value="RVT_1"/>
    <property type="match status" value="1"/>
</dbReference>
<dbReference type="InterPro" id="IPR043128">
    <property type="entry name" value="Rev_trsase/Diguanyl_cyclase"/>
</dbReference>
<organism evidence="4">
    <name type="scientific">Fagus sylvatica</name>
    <name type="common">Beechnut</name>
    <dbReference type="NCBI Taxonomy" id="28930"/>
    <lineage>
        <taxon>Eukaryota</taxon>
        <taxon>Viridiplantae</taxon>
        <taxon>Streptophyta</taxon>
        <taxon>Embryophyta</taxon>
        <taxon>Tracheophyta</taxon>
        <taxon>Spermatophyta</taxon>
        <taxon>Magnoliopsida</taxon>
        <taxon>eudicotyledons</taxon>
        <taxon>Gunneridae</taxon>
        <taxon>Pentapetalae</taxon>
        <taxon>rosids</taxon>
        <taxon>fabids</taxon>
        <taxon>Fagales</taxon>
        <taxon>Fagaceae</taxon>
        <taxon>Fagus</taxon>
    </lineage>
</organism>
<reference evidence="4" key="1">
    <citation type="submission" date="2018-02" db="EMBL/GenBank/DDBJ databases">
        <authorList>
            <person name="Cohen D.B."/>
            <person name="Kent A.D."/>
        </authorList>
    </citation>
    <scope>NUCLEOTIDE SEQUENCE</scope>
</reference>
<dbReference type="CDD" id="cd01647">
    <property type="entry name" value="RT_LTR"/>
    <property type="match status" value="1"/>
</dbReference>
<dbReference type="Pfam" id="PF17921">
    <property type="entry name" value="Integrase_H2C2"/>
    <property type="match status" value="1"/>
</dbReference>
<dbReference type="SUPFAM" id="SSF53098">
    <property type="entry name" value="Ribonuclease H-like"/>
    <property type="match status" value="2"/>
</dbReference>
<dbReference type="PANTHER" id="PTHR48475:SF2">
    <property type="entry name" value="RIBONUCLEASE H"/>
    <property type="match status" value="1"/>
</dbReference>
<dbReference type="InterPro" id="IPR041588">
    <property type="entry name" value="Integrase_H2C2"/>
</dbReference>
<dbReference type="InterPro" id="IPR000477">
    <property type="entry name" value="RT_dom"/>
</dbReference>
<feature type="domain" description="Integrase catalytic" evidence="3">
    <location>
        <begin position="935"/>
        <end position="1100"/>
    </location>
</feature>
<dbReference type="InterPro" id="IPR036397">
    <property type="entry name" value="RNaseH_sf"/>
</dbReference>
<dbReference type="Gene3D" id="1.10.340.70">
    <property type="match status" value="1"/>
</dbReference>
<dbReference type="InterPro" id="IPR043502">
    <property type="entry name" value="DNA/RNA_pol_sf"/>
</dbReference>
<proteinExistence type="predicted"/>